<sequence length="371" mass="43567">MRELFLTKHKGIPKGKRIVCYRTMDPALAVIRGFLCDESLAKQPITVGYLSDTEEIIETELNQFLDQLNWQSQEQSHHFYRILYIKYRSWLVWNAVSSRPFREVRRQCLQAERCANLLAQIDSSDTEQGNNHNQRWDSIQNRSCSLMPAVSRNFDLTNSFWYRPDSPNFFLCQRIRSEQFDKMARRVRAHLDQYDHEFTSLFYPKERFHLTLCVFSLKDLSEVQDCFALVNDTIENMRRRLPHYPVHLRGLDTYQDRMLFVNAIQDPNLDTLIKAIKQTCSAAGFITNVNGVFVPHVTLLKFNPIHHRRLHIPIEVLDHYSETDFGSISIDELHFCFRTSARDSEGFYPSLGSISLTSHRQQTPNTPRKKS</sequence>
<reference evidence="3 4" key="1">
    <citation type="submission" date="2019-04" db="EMBL/GenBank/DDBJ databases">
        <title>Annotation for the trematode Fasciola gigantica.</title>
        <authorList>
            <person name="Choi Y.-J."/>
        </authorList>
    </citation>
    <scope>NUCLEOTIDE SEQUENCE [LARGE SCALE GENOMIC DNA]</scope>
    <source>
        <strain evidence="3">Uganda_cow_1</strain>
    </source>
</reference>
<dbReference type="SUPFAM" id="SSF55144">
    <property type="entry name" value="LigT-like"/>
    <property type="match status" value="1"/>
</dbReference>
<dbReference type="Pfam" id="PF04457">
    <property type="entry name" value="MJ1316"/>
    <property type="match status" value="1"/>
</dbReference>
<dbReference type="Gene3D" id="3.90.1140.10">
    <property type="entry name" value="Cyclic phosphodiesterase"/>
    <property type="match status" value="1"/>
</dbReference>
<dbReference type="InterPro" id="IPR019510">
    <property type="entry name" value="AKAP7-like_phosphoesterase"/>
</dbReference>
<dbReference type="Pfam" id="PF10469">
    <property type="entry name" value="AKAP7_NLS"/>
    <property type="match status" value="1"/>
</dbReference>
<evidence type="ECO:0000313" key="3">
    <source>
        <dbReference type="EMBL" id="TPP44131.1"/>
    </source>
</evidence>
<dbReference type="GO" id="GO:0010738">
    <property type="term" value="P:regulation of protein kinase A signaling"/>
    <property type="evidence" value="ECO:0007669"/>
    <property type="project" value="TreeGrafter"/>
</dbReference>
<dbReference type="GO" id="GO:0005829">
    <property type="term" value="C:cytosol"/>
    <property type="evidence" value="ECO:0007669"/>
    <property type="project" value="TreeGrafter"/>
</dbReference>
<dbReference type="GO" id="GO:0034237">
    <property type="term" value="F:protein kinase A regulatory subunit binding"/>
    <property type="evidence" value="ECO:0007669"/>
    <property type="project" value="TreeGrafter"/>
</dbReference>
<dbReference type="InterPro" id="IPR052641">
    <property type="entry name" value="AKAP7_isoform_gamma"/>
</dbReference>
<dbReference type="InterPro" id="IPR009097">
    <property type="entry name" value="Cyclic_Pdiesterase"/>
</dbReference>
<dbReference type="PANTHER" id="PTHR15934">
    <property type="entry name" value="RNA 2',3'-CYCLIC PHOSPHODIESTERASE"/>
    <property type="match status" value="1"/>
</dbReference>
<feature type="domain" description="MJ1316 RNA cyclic group end recognition" evidence="1">
    <location>
        <begin position="24"/>
        <end position="94"/>
    </location>
</feature>
<dbReference type="STRING" id="46835.A0A504X4V1"/>
<dbReference type="PANTHER" id="PTHR15934:SF2">
    <property type="entry name" value="A-KINASE ANCHOR PROTEIN 7-LIKE PHOSPHOESTERASE DOMAIN-CONTAINING PROTEIN"/>
    <property type="match status" value="1"/>
</dbReference>
<evidence type="ECO:0000259" key="2">
    <source>
        <dbReference type="Pfam" id="PF10469"/>
    </source>
</evidence>
<proteinExistence type="predicted"/>
<name>A0A504X4V1_FASGI</name>
<evidence type="ECO:0000259" key="1">
    <source>
        <dbReference type="Pfam" id="PF04457"/>
    </source>
</evidence>
<dbReference type="OrthoDB" id="6256839at2759"/>
<feature type="domain" description="A-kinase anchor protein 7-like phosphoesterase" evidence="2">
    <location>
        <begin position="167"/>
        <end position="356"/>
    </location>
</feature>
<accession>A0A504X4V1</accession>
<comment type="caution">
    <text evidence="3">The sequence shown here is derived from an EMBL/GenBank/DDBJ whole genome shotgun (WGS) entry which is preliminary data.</text>
</comment>
<dbReference type="InterPro" id="IPR040459">
    <property type="entry name" value="MJ1316"/>
</dbReference>
<dbReference type="Proteomes" id="UP000316759">
    <property type="component" value="Unassembled WGS sequence"/>
</dbReference>
<keyword evidence="4" id="KW-1185">Reference proteome</keyword>
<gene>
    <name evidence="3" type="ORF">FGIG_00306</name>
</gene>
<dbReference type="AlphaFoldDB" id="A0A504X4V1"/>
<protein>
    <submittedName>
        <fullName evidence="3">Uncharacterized protein</fullName>
    </submittedName>
</protein>
<evidence type="ECO:0000313" key="4">
    <source>
        <dbReference type="Proteomes" id="UP000316759"/>
    </source>
</evidence>
<dbReference type="EMBL" id="SUNJ01015694">
    <property type="protein sequence ID" value="TPP44131.1"/>
    <property type="molecule type" value="Genomic_DNA"/>
</dbReference>
<organism evidence="3 4">
    <name type="scientific">Fasciola gigantica</name>
    <name type="common">Giant liver fluke</name>
    <dbReference type="NCBI Taxonomy" id="46835"/>
    <lineage>
        <taxon>Eukaryota</taxon>
        <taxon>Metazoa</taxon>
        <taxon>Spiralia</taxon>
        <taxon>Lophotrochozoa</taxon>
        <taxon>Platyhelminthes</taxon>
        <taxon>Trematoda</taxon>
        <taxon>Digenea</taxon>
        <taxon>Plagiorchiida</taxon>
        <taxon>Echinostomata</taxon>
        <taxon>Echinostomatoidea</taxon>
        <taxon>Fasciolidae</taxon>
        <taxon>Fasciola</taxon>
    </lineage>
</organism>